<feature type="compositionally biased region" description="Basic and acidic residues" evidence="5">
    <location>
        <begin position="480"/>
        <end position="499"/>
    </location>
</feature>
<dbReference type="InterPro" id="IPR002999">
    <property type="entry name" value="Tudor"/>
</dbReference>
<dbReference type="Proteomes" id="UP000504634">
    <property type="component" value="Unplaced"/>
</dbReference>
<dbReference type="PANTHER" id="PTHR16442:SF1">
    <property type="entry name" value="RING FINGER PROTEIN 17"/>
    <property type="match status" value="1"/>
</dbReference>
<dbReference type="Pfam" id="PF00567">
    <property type="entry name" value="TUDOR"/>
    <property type="match status" value="2"/>
</dbReference>
<organism evidence="8 9">
    <name type="scientific">Drosophila lebanonensis</name>
    <name type="common">Fruit fly</name>
    <name type="synonym">Scaptodrosophila lebanonensis</name>
    <dbReference type="NCBI Taxonomy" id="7225"/>
    <lineage>
        <taxon>Eukaryota</taxon>
        <taxon>Metazoa</taxon>
        <taxon>Ecdysozoa</taxon>
        <taxon>Arthropoda</taxon>
        <taxon>Hexapoda</taxon>
        <taxon>Insecta</taxon>
        <taxon>Pterygota</taxon>
        <taxon>Neoptera</taxon>
        <taxon>Endopterygota</taxon>
        <taxon>Diptera</taxon>
        <taxon>Brachycera</taxon>
        <taxon>Muscomorpha</taxon>
        <taxon>Ephydroidea</taxon>
        <taxon>Drosophilidae</taxon>
        <taxon>Scaptodrosophila</taxon>
    </lineage>
</organism>
<evidence type="ECO:0000256" key="5">
    <source>
        <dbReference type="SAM" id="MobiDB-lite"/>
    </source>
</evidence>
<protein>
    <submittedName>
        <fullName evidence="9">Uncharacterized protein LOC115621093</fullName>
    </submittedName>
</protein>
<evidence type="ECO:0000313" key="8">
    <source>
        <dbReference type="Proteomes" id="UP000504634"/>
    </source>
</evidence>
<dbReference type="Gene3D" id="6.10.140.2220">
    <property type="match status" value="1"/>
</dbReference>
<proteinExistence type="predicted"/>
<dbReference type="Gene3D" id="2.30.30.140">
    <property type="match status" value="2"/>
</dbReference>
<feature type="region of interest" description="Disordered" evidence="5">
    <location>
        <begin position="473"/>
        <end position="513"/>
    </location>
</feature>
<evidence type="ECO:0000259" key="7">
    <source>
        <dbReference type="PROSITE" id="PS50865"/>
    </source>
</evidence>
<keyword evidence="3" id="KW-0862">Zinc</keyword>
<evidence type="ECO:0000256" key="2">
    <source>
        <dbReference type="ARBA" id="ARBA00022771"/>
    </source>
</evidence>
<dbReference type="OrthoDB" id="5282002at2759"/>
<dbReference type="PROSITE" id="PS50304">
    <property type="entry name" value="TUDOR"/>
    <property type="match status" value="1"/>
</dbReference>
<evidence type="ECO:0000259" key="6">
    <source>
        <dbReference type="PROSITE" id="PS50304"/>
    </source>
</evidence>
<dbReference type="InterPro" id="IPR002893">
    <property type="entry name" value="Znf_MYND"/>
</dbReference>
<evidence type="ECO:0000256" key="1">
    <source>
        <dbReference type="ARBA" id="ARBA00022723"/>
    </source>
</evidence>
<dbReference type="AlphaFoldDB" id="A0A6J2T6D5"/>
<evidence type="ECO:0000313" key="9">
    <source>
        <dbReference type="RefSeq" id="XP_030370487.1"/>
    </source>
</evidence>
<keyword evidence="8" id="KW-1185">Reference proteome</keyword>
<name>A0A6J2T6D5_DROLE</name>
<feature type="domain" description="MYND-type" evidence="7">
    <location>
        <begin position="33"/>
        <end position="68"/>
    </location>
</feature>
<dbReference type="Pfam" id="PF01753">
    <property type="entry name" value="zf-MYND"/>
    <property type="match status" value="1"/>
</dbReference>
<feature type="region of interest" description="Disordered" evidence="5">
    <location>
        <begin position="118"/>
        <end position="138"/>
    </location>
</feature>
<sequence>MAANKAAEVLPLNESDSKQNIKTKIMPQSVGVCIFCESEAKLVCHRCGDFYCSKKCQTFDWQRHRYICFSMPSLVHPKACSALAGIELPLPPAPALKKLEDNKILACEITNKEVPKIQTQPNVASPAKSPDNSKKNYNRPVNEVVTPTAPVLDHSSNRSPTSENGMNIGNNINASSCESIESSGNNKMGNNKKCVPPMIKMPPSNSTITVTGFRSANRCSVRAANETADKAYFEICEKIDVCGQKMPKLRSVKINSYALIAANEIYHRVKVLAITNKHIARVLFIDHGMTKLRKIDDLRQIPHEILELPCYCLQIQLKDVPNYATSDDILNFLALFERKSFNIVYGMEYDVELFLIGSNISLNQHIRDFCANRELYGQTRPDNDLKNKRNNLLHEAQMYKNFARALDVSLNQRILAKEIKKEELNIVETKALPNPQAINGAINSTTVAIEEPIEIKKSAASILELLEKRNDQISTSIPEAEPKTATETKERQISPEKFSESSNAQMVEDIEKPTSDEKCLPAIKSDITGASTPEKTPVLTPPFEICRLDTNTKDGLKAYIVDNSSILRGIVGAFDLKHARNHANIYIYLKKLNDSEAYEPILNEYVIAKYNGEWFRARVTEIKNTIPKKYTVYYIDFTNVETVTVEDIRRYPTDLTVPCSTNICLIEGFPHKLNDAQAAYLKENLQINKMFNIDGVSYLHDMALLQCNQLIDKLNEL</sequence>
<dbReference type="GeneID" id="115621093"/>
<feature type="domain" description="Tudor" evidence="6">
    <location>
        <begin position="597"/>
        <end position="658"/>
    </location>
</feature>
<keyword evidence="1" id="KW-0479">Metal-binding</keyword>
<dbReference type="SUPFAM" id="SSF63748">
    <property type="entry name" value="Tudor/PWWP/MBT"/>
    <property type="match status" value="2"/>
</dbReference>
<dbReference type="SMART" id="SM00333">
    <property type="entry name" value="TUDOR"/>
    <property type="match status" value="2"/>
</dbReference>
<dbReference type="PANTHER" id="PTHR16442">
    <property type="entry name" value="RING FINGER PROTEIN 17"/>
    <property type="match status" value="1"/>
</dbReference>
<evidence type="ECO:0000256" key="4">
    <source>
        <dbReference type="PROSITE-ProRule" id="PRU00134"/>
    </source>
</evidence>
<dbReference type="RefSeq" id="XP_030370487.1">
    <property type="nucleotide sequence ID" value="XM_030514627.1"/>
</dbReference>
<gene>
    <name evidence="9" type="primary">LOC115621093</name>
</gene>
<keyword evidence="2 4" id="KW-0863">Zinc-finger</keyword>
<evidence type="ECO:0000256" key="3">
    <source>
        <dbReference type="ARBA" id="ARBA00022833"/>
    </source>
</evidence>
<reference evidence="9" key="1">
    <citation type="submission" date="2025-08" db="UniProtKB">
        <authorList>
            <consortium name="RefSeq"/>
        </authorList>
    </citation>
    <scope>IDENTIFICATION</scope>
    <source>
        <strain evidence="9">11010-0011.00</strain>
        <tissue evidence="9">Whole body</tissue>
    </source>
</reference>
<dbReference type="SUPFAM" id="SSF144232">
    <property type="entry name" value="HIT/MYND zinc finger-like"/>
    <property type="match status" value="1"/>
</dbReference>
<dbReference type="GO" id="GO:0008270">
    <property type="term" value="F:zinc ion binding"/>
    <property type="evidence" value="ECO:0007669"/>
    <property type="project" value="UniProtKB-KW"/>
</dbReference>
<accession>A0A6J2T6D5</accession>
<dbReference type="PROSITE" id="PS50865">
    <property type="entry name" value="ZF_MYND_2"/>
    <property type="match status" value="1"/>
</dbReference>